<dbReference type="InterPro" id="IPR011701">
    <property type="entry name" value="MFS"/>
</dbReference>
<dbReference type="PANTHER" id="PTHR23523:SF1">
    <property type="entry name" value="CYANATE TRANSPORT PROTEIN CYNX"/>
    <property type="match status" value="1"/>
</dbReference>
<feature type="transmembrane region" description="Helical" evidence="4">
    <location>
        <begin position="134"/>
        <end position="155"/>
    </location>
</feature>
<dbReference type="InterPro" id="IPR036259">
    <property type="entry name" value="MFS_trans_sf"/>
</dbReference>
<dbReference type="PANTHER" id="PTHR23523">
    <property type="match status" value="1"/>
</dbReference>
<feature type="transmembrane region" description="Helical" evidence="4">
    <location>
        <begin position="360"/>
        <end position="379"/>
    </location>
</feature>
<dbReference type="Gene3D" id="1.20.1250.20">
    <property type="entry name" value="MFS general substrate transporter like domains"/>
    <property type="match status" value="2"/>
</dbReference>
<gene>
    <name evidence="6" type="ORF">Q2T52_25280</name>
</gene>
<dbReference type="SUPFAM" id="SSF103473">
    <property type="entry name" value="MFS general substrate transporter"/>
    <property type="match status" value="1"/>
</dbReference>
<evidence type="ECO:0000313" key="7">
    <source>
        <dbReference type="Proteomes" id="UP001169006"/>
    </source>
</evidence>
<dbReference type="RefSeq" id="WP_302079704.1">
    <property type="nucleotide sequence ID" value="NZ_JAUKWQ010000015.1"/>
</dbReference>
<sequence length="389" mass="40972">MIGPSHRWMLPAAILFVGINLRPSIAVIGPLLDTIQHSTGLSDSGSSLLTTLPVGLMGAVLFAIRPLRAAVRDKTAIATGLILLLFSHVVRFVLPSASILLMTAVCGGIGIALVQAVMPAVIRRHAKSDAAGMMGLYSTAIMAGALISAMAGPWLAVTLNWRAALGIWVVPAAIALLIWRHALGPETVVHRVCDKPLHLYREPRAWLLLAFFGLSTGAYTLVLAWLPPFYTQMGWSAQRAGGLLAAVTVAEVIAGLAVSSAINRLPDRRPALLMAIGALFLGMLGLAISPQTFAWQAAVSGGLGIGALFPLSIIVAMDHGDEPDEAAAIAAFVQGGGYVLAAVMPLVAGLLRQILADLSLAWWLMMLLCAVLGLIAIRLDPRRRIPNLT</sequence>
<proteinExistence type="predicted"/>
<feature type="domain" description="Major facilitator superfamily (MFS) profile" evidence="5">
    <location>
        <begin position="1"/>
        <end position="384"/>
    </location>
</feature>
<feature type="transmembrane region" description="Helical" evidence="4">
    <location>
        <begin position="327"/>
        <end position="348"/>
    </location>
</feature>
<feature type="transmembrane region" description="Helical" evidence="4">
    <location>
        <begin position="270"/>
        <end position="288"/>
    </location>
</feature>
<dbReference type="PROSITE" id="PS50850">
    <property type="entry name" value="MFS"/>
    <property type="match status" value="1"/>
</dbReference>
<dbReference type="InterPro" id="IPR052524">
    <property type="entry name" value="MFS_Cyanate_Porter"/>
</dbReference>
<organism evidence="6 7">
    <name type="scientific">Rhizobium oryzicola</name>
    <dbReference type="NCBI Taxonomy" id="1232668"/>
    <lineage>
        <taxon>Bacteria</taxon>
        <taxon>Pseudomonadati</taxon>
        <taxon>Pseudomonadota</taxon>
        <taxon>Alphaproteobacteria</taxon>
        <taxon>Hyphomicrobiales</taxon>
        <taxon>Rhizobiaceae</taxon>
        <taxon>Rhizobium/Agrobacterium group</taxon>
        <taxon>Rhizobium</taxon>
    </lineage>
</organism>
<feature type="transmembrane region" description="Helical" evidence="4">
    <location>
        <begin position="205"/>
        <end position="226"/>
    </location>
</feature>
<evidence type="ECO:0000256" key="2">
    <source>
        <dbReference type="ARBA" id="ARBA00022989"/>
    </source>
</evidence>
<evidence type="ECO:0000256" key="4">
    <source>
        <dbReference type="SAM" id="Phobius"/>
    </source>
</evidence>
<evidence type="ECO:0000313" key="6">
    <source>
        <dbReference type="EMBL" id="MDO1585419.1"/>
    </source>
</evidence>
<reference evidence="6" key="1">
    <citation type="journal article" date="2015" name="Int. J. Syst. Evol. Microbiol.">
        <title>Rhizobium oryzicola sp. nov., potential plant-growth-promoting endophytic bacteria isolated from rice roots.</title>
        <authorList>
            <person name="Zhang X.X."/>
            <person name="Gao J.S."/>
            <person name="Cao Y.H."/>
            <person name="Sheirdil R.A."/>
            <person name="Wang X.C."/>
            <person name="Zhang L."/>
        </authorList>
    </citation>
    <scope>NUCLEOTIDE SEQUENCE</scope>
    <source>
        <strain evidence="6">05753</strain>
    </source>
</reference>
<dbReference type="InterPro" id="IPR020846">
    <property type="entry name" value="MFS_dom"/>
</dbReference>
<feature type="transmembrane region" description="Helical" evidence="4">
    <location>
        <begin position="294"/>
        <end position="315"/>
    </location>
</feature>
<evidence type="ECO:0000259" key="5">
    <source>
        <dbReference type="PROSITE" id="PS50850"/>
    </source>
</evidence>
<accession>A0ABT8T3U6</accession>
<keyword evidence="2 4" id="KW-1133">Transmembrane helix</keyword>
<feature type="transmembrane region" description="Helical" evidence="4">
    <location>
        <begin position="12"/>
        <end position="32"/>
    </location>
</feature>
<name>A0ABT8T3U6_9HYPH</name>
<keyword evidence="3 4" id="KW-0472">Membrane</keyword>
<evidence type="ECO:0000256" key="1">
    <source>
        <dbReference type="ARBA" id="ARBA00022692"/>
    </source>
</evidence>
<keyword evidence="7" id="KW-1185">Reference proteome</keyword>
<feature type="transmembrane region" description="Helical" evidence="4">
    <location>
        <begin position="238"/>
        <end position="258"/>
    </location>
</feature>
<evidence type="ECO:0000256" key="3">
    <source>
        <dbReference type="ARBA" id="ARBA00023136"/>
    </source>
</evidence>
<feature type="transmembrane region" description="Helical" evidence="4">
    <location>
        <begin position="44"/>
        <end position="64"/>
    </location>
</feature>
<protein>
    <submittedName>
        <fullName evidence="6">MFS transporter</fullName>
    </submittedName>
</protein>
<feature type="transmembrane region" description="Helical" evidence="4">
    <location>
        <begin position="76"/>
        <end position="94"/>
    </location>
</feature>
<feature type="transmembrane region" description="Helical" evidence="4">
    <location>
        <begin position="100"/>
        <end position="122"/>
    </location>
</feature>
<feature type="transmembrane region" description="Helical" evidence="4">
    <location>
        <begin position="161"/>
        <end position="179"/>
    </location>
</feature>
<keyword evidence="1 4" id="KW-0812">Transmembrane</keyword>
<dbReference type="EMBL" id="JAUKWQ010000015">
    <property type="protein sequence ID" value="MDO1585419.1"/>
    <property type="molecule type" value="Genomic_DNA"/>
</dbReference>
<reference evidence="6" key="2">
    <citation type="submission" date="2023-07" db="EMBL/GenBank/DDBJ databases">
        <authorList>
            <person name="Sun H."/>
        </authorList>
    </citation>
    <scope>NUCLEOTIDE SEQUENCE</scope>
    <source>
        <strain evidence="6">05753</strain>
    </source>
</reference>
<dbReference type="Proteomes" id="UP001169006">
    <property type="component" value="Unassembled WGS sequence"/>
</dbReference>
<comment type="caution">
    <text evidence="6">The sequence shown here is derived from an EMBL/GenBank/DDBJ whole genome shotgun (WGS) entry which is preliminary data.</text>
</comment>
<dbReference type="Pfam" id="PF07690">
    <property type="entry name" value="MFS_1"/>
    <property type="match status" value="1"/>
</dbReference>